<comment type="caution">
    <text evidence="2">The sequence shown here is derived from an EMBL/GenBank/DDBJ whole genome shotgun (WGS) entry which is preliminary data.</text>
</comment>
<reference evidence="2 3" key="1">
    <citation type="submission" date="2020-07" db="EMBL/GenBank/DDBJ databases">
        <title>Sequencing the genomes of 1000 actinobacteria strains.</title>
        <authorList>
            <person name="Klenk H.-P."/>
        </authorList>
    </citation>
    <scope>NUCLEOTIDE SEQUENCE [LARGE SCALE GENOMIC DNA]</scope>
    <source>
        <strain evidence="2 3">DSM 104006</strain>
    </source>
</reference>
<keyword evidence="3" id="KW-1185">Reference proteome</keyword>
<dbReference type="EMBL" id="JACCFK010000001">
    <property type="protein sequence ID" value="NYI91706.1"/>
    <property type="molecule type" value="Genomic_DNA"/>
</dbReference>
<name>A0A853BBE4_9PSEU</name>
<evidence type="ECO:0000259" key="1">
    <source>
        <dbReference type="Pfam" id="PF19289"/>
    </source>
</evidence>
<dbReference type="Pfam" id="PF19289">
    <property type="entry name" value="PmbA_TldD_3rd"/>
    <property type="match status" value="1"/>
</dbReference>
<organism evidence="2 3">
    <name type="scientific">Amycolatopsis endophytica</name>
    <dbReference type="NCBI Taxonomy" id="860233"/>
    <lineage>
        <taxon>Bacteria</taxon>
        <taxon>Bacillati</taxon>
        <taxon>Actinomycetota</taxon>
        <taxon>Actinomycetes</taxon>
        <taxon>Pseudonocardiales</taxon>
        <taxon>Pseudonocardiaceae</taxon>
        <taxon>Amycolatopsis</taxon>
    </lineage>
</organism>
<evidence type="ECO:0000313" key="2">
    <source>
        <dbReference type="EMBL" id="NYI91706.1"/>
    </source>
</evidence>
<accession>A0A853BBE4</accession>
<dbReference type="InterPro" id="IPR045569">
    <property type="entry name" value="Metalloprtase-TldD/E_C"/>
</dbReference>
<sequence>MTDLSRWRDPAADRAEFLAQLRRAAHVPGGRDAAAIPGNRNARGRALRTRLGARRRWDRDDRRLAGSTERGLLVARLSCIRRVNPRSLLLTGLTRDGVYLIEDGTIPGAANTLRFNESPVDLLGRITETGAPLDTLSREDVEDILRERMPRVRVPTSP</sequence>
<dbReference type="GO" id="GO:0008237">
    <property type="term" value="F:metallopeptidase activity"/>
    <property type="evidence" value="ECO:0007669"/>
    <property type="project" value="InterPro"/>
</dbReference>
<dbReference type="SUPFAM" id="SSF111283">
    <property type="entry name" value="Putative modulator of DNA gyrase, PmbA/TldD"/>
    <property type="match status" value="1"/>
</dbReference>
<dbReference type="PANTHER" id="PTHR43666">
    <property type="entry name" value="TLDD PROTEIN"/>
    <property type="match status" value="1"/>
</dbReference>
<protein>
    <recommendedName>
        <fullName evidence="1">Metalloprotease TldD/E C-terminal domain-containing protein</fullName>
    </recommendedName>
</protein>
<dbReference type="RefSeq" id="WP_179775563.1">
    <property type="nucleotide sequence ID" value="NZ_JACCFK010000001.1"/>
</dbReference>
<dbReference type="PANTHER" id="PTHR43666:SF1">
    <property type="entry name" value="CONSERVED PROTEIN"/>
    <property type="match status" value="1"/>
</dbReference>
<gene>
    <name evidence="2" type="ORF">HNR02_005029</name>
</gene>
<dbReference type="Proteomes" id="UP000549616">
    <property type="component" value="Unassembled WGS sequence"/>
</dbReference>
<dbReference type="InterPro" id="IPR036059">
    <property type="entry name" value="TldD/PmbA_sf"/>
</dbReference>
<dbReference type="AlphaFoldDB" id="A0A853BBE4"/>
<dbReference type="GO" id="GO:0006508">
    <property type="term" value="P:proteolysis"/>
    <property type="evidence" value="ECO:0007669"/>
    <property type="project" value="InterPro"/>
</dbReference>
<proteinExistence type="predicted"/>
<evidence type="ECO:0000313" key="3">
    <source>
        <dbReference type="Proteomes" id="UP000549616"/>
    </source>
</evidence>
<feature type="domain" description="Metalloprotease TldD/E C-terminal" evidence="1">
    <location>
        <begin position="62"/>
        <end position="144"/>
    </location>
</feature>